<reference evidence="2" key="3">
    <citation type="submission" date="2019-03" db="UniProtKB">
        <authorList>
            <consortium name="EnsemblPlants"/>
        </authorList>
    </citation>
    <scope>IDENTIFICATION</scope>
</reference>
<dbReference type="EnsemblPlants" id="AET0Gv20034800.2">
    <property type="protein sequence ID" value="AET0Gv20034800.2"/>
    <property type="gene ID" value="AET0Gv20034800"/>
</dbReference>
<reference evidence="3" key="2">
    <citation type="journal article" date="2017" name="Nat. Plants">
        <title>The Aegilops tauschii genome reveals multiple impacts of transposons.</title>
        <authorList>
            <person name="Zhao G."/>
            <person name="Zou C."/>
            <person name="Li K."/>
            <person name="Wang K."/>
            <person name="Li T."/>
            <person name="Gao L."/>
            <person name="Zhang X."/>
            <person name="Wang H."/>
            <person name="Yang Z."/>
            <person name="Liu X."/>
            <person name="Jiang W."/>
            <person name="Mao L."/>
            <person name="Kong X."/>
            <person name="Jiao Y."/>
            <person name="Jia J."/>
        </authorList>
    </citation>
    <scope>NUCLEOTIDE SEQUENCE [LARGE SCALE GENOMIC DNA]</scope>
    <source>
        <strain evidence="3">cv. AL8/78</strain>
    </source>
</reference>
<dbReference type="Proteomes" id="UP000015105">
    <property type="component" value="Unassembled WGS sequence"/>
</dbReference>
<organism evidence="2 3">
    <name type="scientific">Aegilops tauschii subsp. strangulata</name>
    <name type="common">Goatgrass</name>
    <dbReference type="NCBI Taxonomy" id="200361"/>
    <lineage>
        <taxon>Eukaryota</taxon>
        <taxon>Viridiplantae</taxon>
        <taxon>Streptophyta</taxon>
        <taxon>Embryophyta</taxon>
        <taxon>Tracheophyta</taxon>
        <taxon>Spermatophyta</taxon>
        <taxon>Magnoliopsida</taxon>
        <taxon>Liliopsida</taxon>
        <taxon>Poales</taxon>
        <taxon>Poaceae</taxon>
        <taxon>BOP clade</taxon>
        <taxon>Pooideae</taxon>
        <taxon>Triticodae</taxon>
        <taxon>Triticeae</taxon>
        <taxon>Triticinae</taxon>
        <taxon>Aegilops</taxon>
    </lineage>
</organism>
<dbReference type="AlphaFoldDB" id="A0A452XCZ6"/>
<evidence type="ECO:0008006" key="4">
    <source>
        <dbReference type="Google" id="ProtNLM"/>
    </source>
</evidence>
<evidence type="ECO:0000256" key="1">
    <source>
        <dbReference type="SAM" id="SignalP"/>
    </source>
</evidence>
<dbReference type="PANTHER" id="PTHR36483">
    <property type="entry name" value="OS02G0130700 PROTEIN"/>
    <property type="match status" value="1"/>
</dbReference>
<sequence>MVVKKRAAVIAALSVFLLLMLSRPSHQQFSNYSCNCYRECYLECKHAFPMLCKVVCGGSCDDKNDPVAACMVACTKDSLCGVPAAPSGAAYCSHACNDTWGRHGRAKVPSRLKIRPIMGSYDVELLHQCNNMYLASVHYL</sequence>
<accession>A0A452XCZ6</accession>
<reference evidence="3" key="1">
    <citation type="journal article" date="2014" name="Science">
        <title>Ancient hybridizations among the ancestral genomes of bread wheat.</title>
        <authorList>
            <consortium name="International Wheat Genome Sequencing Consortium,"/>
            <person name="Marcussen T."/>
            <person name="Sandve S.R."/>
            <person name="Heier L."/>
            <person name="Spannagl M."/>
            <person name="Pfeifer M."/>
            <person name="Jakobsen K.S."/>
            <person name="Wulff B.B."/>
            <person name="Steuernagel B."/>
            <person name="Mayer K.F."/>
            <person name="Olsen O.A."/>
        </authorList>
    </citation>
    <scope>NUCLEOTIDE SEQUENCE [LARGE SCALE GENOMIC DNA]</scope>
    <source>
        <strain evidence="3">cv. AL8/78</strain>
    </source>
</reference>
<dbReference type="OMA" id="NCYRECY"/>
<name>A0A452XCZ6_AEGTS</name>
<evidence type="ECO:0000313" key="2">
    <source>
        <dbReference type="EnsemblPlants" id="AET0Gv20034800.2"/>
    </source>
</evidence>
<keyword evidence="1" id="KW-0732">Signal</keyword>
<feature type="signal peptide" evidence="1">
    <location>
        <begin position="1"/>
        <end position="27"/>
    </location>
</feature>
<protein>
    <recommendedName>
        <fullName evidence="4">Acidic protein</fullName>
    </recommendedName>
</protein>
<dbReference type="Gramene" id="AET0Gv20034800.2">
    <property type="protein sequence ID" value="AET0Gv20034800.2"/>
    <property type="gene ID" value="AET0Gv20034800"/>
</dbReference>
<dbReference type="PANTHER" id="PTHR36483:SF7">
    <property type="entry name" value="ACIDIC PROTEIN"/>
    <property type="match status" value="1"/>
</dbReference>
<feature type="chain" id="PRO_5019464486" description="Acidic protein" evidence="1">
    <location>
        <begin position="28"/>
        <end position="140"/>
    </location>
</feature>
<keyword evidence="3" id="KW-1185">Reference proteome</keyword>
<evidence type="ECO:0000313" key="3">
    <source>
        <dbReference type="Proteomes" id="UP000015105"/>
    </source>
</evidence>
<proteinExistence type="predicted"/>
<dbReference type="OrthoDB" id="700431at2759"/>